<name>W9GFZ5_9MICO</name>
<feature type="transmembrane region" description="Helical" evidence="1">
    <location>
        <begin position="78"/>
        <end position="100"/>
    </location>
</feature>
<dbReference type="Proteomes" id="UP000019489">
    <property type="component" value="Unassembled WGS sequence"/>
</dbReference>
<dbReference type="eggNOG" id="ENOG5032V90">
    <property type="taxonomic scope" value="Bacteria"/>
</dbReference>
<dbReference type="OrthoDB" id="4715924at2"/>
<gene>
    <name evidence="2" type="ORF">N865_03155</name>
</gene>
<dbReference type="STRING" id="1386089.N865_03155"/>
<keyword evidence="1" id="KW-0812">Transmembrane</keyword>
<dbReference type="RefSeq" id="WP_034802027.1">
    <property type="nucleotide sequence ID" value="NZ_AWSA01000007.1"/>
</dbReference>
<feature type="transmembrane region" description="Helical" evidence="1">
    <location>
        <begin position="35"/>
        <end position="66"/>
    </location>
</feature>
<feature type="transmembrane region" description="Helical" evidence="1">
    <location>
        <begin position="184"/>
        <end position="204"/>
    </location>
</feature>
<accession>W9GFZ5</accession>
<keyword evidence="1" id="KW-1133">Transmembrane helix</keyword>
<feature type="transmembrane region" description="Helical" evidence="1">
    <location>
        <begin position="127"/>
        <end position="149"/>
    </location>
</feature>
<protein>
    <submittedName>
        <fullName evidence="2">Membrane protein</fullName>
    </submittedName>
</protein>
<reference evidence="2 3" key="1">
    <citation type="submission" date="2013-08" db="EMBL/GenBank/DDBJ databases">
        <title>Intrasporangium oryzae NRRL B-24470.</title>
        <authorList>
            <person name="Liu H."/>
            <person name="Wang G."/>
        </authorList>
    </citation>
    <scope>NUCLEOTIDE SEQUENCE [LARGE SCALE GENOMIC DNA]</scope>
    <source>
        <strain evidence="2 3">NRRL B-24470</strain>
    </source>
</reference>
<comment type="caution">
    <text evidence="2">The sequence shown here is derived from an EMBL/GenBank/DDBJ whole genome shotgun (WGS) entry which is preliminary data.</text>
</comment>
<dbReference type="PATRIC" id="fig|1386089.3.peg.902"/>
<feature type="transmembrane region" description="Helical" evidence="1">
    <location>
        <begin position="239"/>
        <end position="258"/>
    </location>
</feature>
<sequence length="259" mass="26376">MTWLSILLIGTGLADLVRATGSRRGRMAAHAVAPAAVAVTAALSGVYAWPDVLALGLALLGCAAWIELSTRTQADGRHALRALAALALTATGLVAFSGGASTPGGPLGRWLAWADLPGTETPQPARVLLILALVLFNVASANVIVRLVLLAIGALRPDQVAAPPVPQPADRLKGGRLLGPMERLVILGLGLAGEVGAASLVIAAKGLLRFPEIQASGRNSGGSDPTRAPGLGIDDVTEYFLVGSFVSWITALASLALAR</sequence>
<keyword evidence="1" id="KW-0472">Membrane</keyword>
<evidence type="ECO:0000256" key="1">
    <source>
        <dbReference type="SAM" id="Phobius"/>
    </source>
</evidence>
<dbReference type="EMBL" id="AWSA01000007">
    <property type="protein sequence ID" value="EWT02799.1"/>
    <property type="molecule type" value="Genomic_DNA"/>
</dbReference>
<evidence type="ECO:0000313" key="2">
    <source>
        <dbReference type="EMBL" id="EWT02799.1"/>
    </source>
</evidence>
<evidence type="ECO:0000313" key="3">
    <source>
        <dbReference type="Proteomes" id="UP000019489"/>
    </source>
</evidence>
<proteinExistence type="predicted"/>
<keyword evidence="3" id="KW-1185">Reference proteome</keyword>
<organism evidence="2 3">
    <name type="scientific">Intrasporangium oryzae NRRL B-24470</name>
    <dbReference type="NCBI Taxonomy" id="1386089"/>
    <lineage>
        <taxon>Bacteria</taxon>
        <taxon>Bacillati</taxon>
        <taxon>Actinomycetota</taxon>
        <taxon>Actinomycetes</taxon>
        <taxon>Micrococcales</taxon>
        <taxon>Intrasporangiaceae</taxon>
        <taxon>Intrasporangium</taxon>
    </lineage>
</organism>
<dbReference type="AlphaFoldDB" id="W9GFZ5"/>